<dbReference type="GO" id="GO:0016491">
    <property type="term" value="F:oxidoreductase activity"/>
    <property type="evidence" value="ECO:0007669"/>
    <property type="project" value="UniProtKB-KW"/>
</dbReference>
<dbReference type="Gene3D" id="2.40.40.20">
    <property type="match status" value="1"/>
</dbReference>
<dbReference type="Pfam" id="PF01568">
    <property type="entry name" value="Molydop_binding"/>
    <property type="match status" value="1"/>
</dbReference>
<evidence type="ECO:0000256" key="7">
    <source>
        <dbReference type="ARBA" id="ARBA00023004"/>
    </source>
</evidence>
<comment type="similarity">
    <text evidence="1">Belongs to the prokaryotic molybdopterin-containing oxidoreductase family.</text>
</comment>
<dbReference type="AlphaFoldDB" id="C8X5M1"/>
<dbReference type="PANTHER" id="PTHR43742">
    <property type="entry name" value="TRIMETHYLAMINE-N-OXIDE REDUCTASE"/>
    <property type="match status" value="1"/>
</dbReference>
<dbReference type="eggNOG" id="COG0243">
    <property type="taxonomic scope" value="Bacteria"/>
</dbReference>
<dbReference type="PROSITE" id="PS51669">
    <property type="entry name" value="4FE4S_MOW_BIS_MGD"/>
    <property type="match status" value="1"/>
</dbReference>
<reference evidence="10 11" key="2">
    <citation type="journal article" date="2010" name="Stand. Genomic Sci.">
        <title>Complete genome sequence of Desulfohalobium retbaense type strain (HR(100)).</title>
        <authorList>
            <person name="Spring S."/>
            <person name="Nolan M."/>
            <person name="Lapidus A."/>
            <person name="Glavina Del Rio T."/>
            <person name="Copeland A."/>
            <person name="Tice H."/>
            <person name="Cheng J.F."/>
            <person name="Lucas S."/>
            <person name="Land M."/>
            <person name="Chen F."/>
            <person name="Bruce D."/>
            <person name="Goodwin L."/>
            <person name="Pitluck S."/>
            <person name="Ivanova N."/>
            <person name="Mavromatis K."/>
            <person name="Mikhailova N."/>
            <person name="Pati A."/>
            <person name="Chen A."/>
            <person name="Palaniappan K."/>
            <person name="Hauser L."/>
            <person name="Chang Y.J."/>
            <person name="Jeffries C.D."/>
            <person name="Munk C."/>
            <person name="Kiss H."/>
            <person name="Chain P."/>
            <person name="Han C."/>
            <person name="Brettin T."/>
            <person name="Detter J.C."/>
            <person name="Schuler E."/>
            <person name="Goker M."/>
            <person name="Rohde M."/>
            <person name="Bristow J."/>
            <person name="Eisen J.A."/>
            <person name="Markowitz V."/>
            <person name="Hugenholtz P."/>
            <person name="Kyrpides N.C."/>
            <person name="Klenk H.P."/>
        </authorList>
    </citation>
    <scope>NUCLEOTIDE SEQUENCE [LARGE SCALE GENOMIC DNA]</scope>
    <source>
        <strain evidence="10 11">DSM 5692</strain>
    </source>
</reference>
<accession>C8X5M1</accession>
<protein>
    <submittedName>
        <fullName evidence="10">Molybdopterin oxidoreductase</fullName>
    </submittedName>
</protein>
<keyword evidence="7" id="KW-0408">Iron</keyword>
<dbReference type="InterPro" id="IPR006656">
    <property type="entry name" value="Mopterin_OxRdtase"/>
</dbReference>
<keyword evidence="11" id="KW-1185">Reference proteome</keyword>
<dbReference type="InterPro" id="IPR006963">
    <property type="entry name" value="Mopterin_OxRdtase_4Fe-4S_dom"/>
</dbReference>
<proteinExistence type="inferred from homology"/>
<evidence type="ECO:0000256" key="1">
    <source>
        <dbReference type="ARBA" id="ARBA00010312"/>
    </source>
</evidence>
<dbReference type="STRING" id="485915.Dret_2436"/>
<evidence type="ECO:0000256" key="5">
    <source>
        <dbReference type="ARBA" id="ARBA00022729"/>
    </source>
</evidence>
<dbReference type="KEGG" id="drt:Dret_2436"/>
<evidence type="ECO:0000256" key="4">
    <source>
        <dbReference type="ARBA" id="ARBA00022723"/>
    </source>
</evidence>
<evidence type="ECO:0000256" key="6">
    <source>
        <dbReference type="ARBA" id="ARBA00023002"/>
    </source>
</evidence>
<dbReference type="InterPro" id="IPR036411">
    <property type="entry name" value="TorD-like_sf"/>
</dbReference>
<dbReference type="Gene3D" id="1.10.3480.10">
    <property type="entry name" value="TorD-like"/>
    <property type="match status" value="1"/>
</dbReference>
<keyword evidence="4" id="KW-0479">Metal-binding</keyword>
<dbReference type="Proteomes" id="UP000001052">
    <property type="component" value="Chromosome"/>
</dbReference>
<dbReference type="PANTHER" id="PTHR43742:SF9">
    <property type="entry name" value="TETRATHIONATE REDUCTASE SUBUNIT A"/>
    <property type="match status" value="1"/>
</dbReference>
<keyword evidence="5" id="KW-0732">Signal</keyword>
<dbReference type="Pfam" id="PF00384">
    <property type="entry name" value="Molybdopterin"/>
    <property type="match status" value="1"/>
</dbReference>
<organism evidence="10 11">
    <name type="scientific">Desulfohalobium retbaense (strain ATCC 49708 / DSM 5692 / JCM 16813 / HR100)</name>
    <dbReference type="NCBI Taxonomy" id="485915"/>
    <lineage>
        <taxon>Bacteria</taxon>
        <taxon>Pseudomonadati</taxon>
        <taxon>Thermodesulfobacteriota</taxon>
        <taxon>Desulfovibrionia</taxon>
        <taxon>Desulfovibrionales</taxon>
        <taxon>Desulfohalobiaceae</taxon>
        <taxon>Desulfohalobium</taxon>
    </lineage>
</organism>
<dbReference type="Pfam" id="PF04879">
    <property type="entry name" value="Molybdop_Fe4S4"/>
    <property type="match status" value="1"/>
</dbReference>
<evidence type="ECO:0000313" key="11">
    <source>
        <dbReference type="Proteomes" id="UP000001052"/>
    </source>
</evidence>
<dbReference type="GO" id="GO:0043546">
    <property type="term" value="F:molybdopterin cofactor binding"/>
    <property type="evidence" value="ECO:0007669"/>
    <property type="project" value="InterPro"/>
</dbReference>
<dbReference type="SMART" id="SM00926">
    <property type="entry name" value="Molybdop_Fe4S4"/>
    <property type="match status" value="1"/>
</dbReference>
<keyword evidence="8" id="KW-0411">Iron-sulfur</keyword>
<evidence type="ECO:0000259" key="9">
    <source>
        <dbReference type="PROSITE" id="PS51669"/>
    </source>
</evidence>
<dbReference type="InterPro" id="IPR006657">
    <property type="entry name" value="MoPterin_dinucl-bd_dom"/>
</dbReference>
<reference evidence="11" key="1">
    <citation type="submission" date="2009-09" db="EMBL/GenBank/DDBJ databases">
        <title>The complete chromosome of Desulfohalobium retbaense DSM 5692.</title>
        <authorList>
            <consortium name="US DOE Joint Genome Institute (JGI-PGF)"/>
            <person name="Lucas S."/>
            <person name="Copeland A."/>
            <person name="Lapidus A."/>
            <person name="Glavina del Rio T."/>
            <person name="Dalin E."/>
            <person name="Tice H."/>
            <person name="Bruce D."/>
            <person name="Goodwin L."/>
            <person name="Pitluck S."/>
            <person name="Kyrpides N."/>
            <person name="Mavromatis K."/>
            <person name="Ivanova N."/>
            <person name="Mikhailova N."/>
            <person name="Munk A.C."/>
            <person name="Brettin T."/>
            <person name="Detter J.C."/>
            <person name="Han C."/>
            <person name="Tapia R."/>
            <person name="Larimer F."/>
            <person name="Land M."/>
            <person name="Hauser L."/>
            <person name="Markowitz V."/>
            <person name="Cheng J.-F."/>
            <person name="Hugenholtz P."/>
            <person name="Woyke T."/>
            <person name="Wu D."/>
            <person name="Spring S."/>
            <person name="Klenk H.-P."/>
            <person name="Eisen J.A."/>
        </authorList>
    </citation>
    <scope>NUCLEOTIDE SEQUENCE [LARGE SCALE GENOMIC DNA]</scope>
    <source>
        <strain evidence="11">DSM 5692</strain>
    </source>
</reference>
<dbReference type="SUPFAM" id="SSF53706">
    <property type="entry name" value="Formate dehydrogenase/DMSO reductase, domains 1-3"/>
    <property type="match status" value="1"/>
</dbReference>
<dbReference type="RefSeq" id="WP_015752852.1">
    <property type="nucleotide sequence ID" value="NC_013223.1"/>
</dbReference>
<sequence>MHNKTTRDHILIFRFFSQILRDEVPSTLLAAMQAPAVADRLRDVLEHSHLLEVEQAGKEFVDFLVSAPAAQLAHGLRFDYAELFLNVGANPVFPYESCHMTGQPVVRQKNIFALRSAYREAGLRPAGDYFDLDEHIAVELDFLAALLQRGREDQFQVFFTDHFSPWALCFCEQLASAAASVFYRDVGMILRGILRCTLGCLGQSEGLAADKAAAQCRQLAEVIEQLGLQETPDLVVPGEDVPSETQEIPTHCYTCGALCGMRAKVQDGVLVSVSGLPGDPKGGGRLCPKGGAAPKHLYSAYRLKTPLVKEDGRFRKASWDEALDRVVQGIRETPQGQLGYFRGNDFCNWIHEALFDHLGCPKGTHRTMCDNANRMWTEHCVNDKRPWLNYEEADYILHFGMNELATSYGQRKTAELKQALKRGAKLVVFDPRKSDTAAKANEWIPIKPGTDGAVAMAMAHVLLSEALYDQEFVQEWTYGFEAFKARVLGQEDGVARTPQWAESISGVPAETIARIAREFAAAKAKGALSWTGLAQVPNGYWSTGAVQALNALCGTYDAPGGPSLPFKRKLKPAWGEGQTKPPKTDAPKLDSFSMWSGWSPAVFEQDIDAGRLTGMVGYWGDPVLSWGNSESVRRGLDKMAFKAMIEAFMCDTALQCDVILPDATWLEQSQVKPDWLYEAFIGYFAEVVPPMYDTKPMWRITQLLAQRLGLGHYFPWNDVEEAFANMFAGTPWSFEELKAKGFLLTDQAAYYKYKEWGGCNPPEGYGSSGTSKTGKFNLKNPVAEEKGVDALPDYKAPAAELTADEKYPFIFGNFRLFQHEHCSTFNNFQLMKLQGTNTLWINDSDAQGLQIVQGDQVRVQSPWGEVVMQANPTADIAPGVLAAAGGFGHKRGLEGDPKFPHVGGVNATGELQKPNTPEAVGGTPLLKYIKTRVEKV</sequence>
<dbReference type="Gene3D" id="3.30.2070.10">
    <property type="entry name" value="Formate dehydrogenase/DMSO reductase"/>
    <property type="match status" value="1"/>
</dbReference>
<dbReference type="GO" id="GO:0051539">
    <property type="term" value="F:4 iron, 4 sulfur cluster binding"/>
    <property type="evidence" value="ECO:0007669"/>
    <property type="project" value="UniProtKB-KW"/>
</dbReference>
<dbReference type="EMBL" id="CP001734">
    <property type="protein sequence ID" value="ACV69718.1"/>
    <property type="molecule type" value="Genomic_DNA"/>
</dbReference>
<dbReference type="HOGENOM" id="CLU_000422_13_3_7"/>
<evidence type="ECO:0000313" key="10">
    <source>
        <dbReference type="EMBL" id="ACV69718.1"/>
    </source>
</evidence>
<evidence type="ECO:0000256" key="8">
    <source>
        <dbReference type="ARBA" id="ARBA00023014"/>
    </source>
</evidence>
<dbReference type="Gene3D" id="2.20.25.90">
    <property type="entry name" value="ADC-like domains"/>
    <property type="match status" value="1"/>
</dbReference>
<dbReference type="Gene3D" id="3.40.228.10">
    <property type="entry name" value="Dimethylsulfoxide Reductase, domain 2"/>
    <property type="match status" value="1"/>
</dbReference>
<gene>
    <name evidence="10" type="ordered locus">Dret_2436</name>
</gene>
<feature type="domain" description="4Fe-4S Mo/W bis-MGD-type" evidence="9">
    <location>
        <begin position="245"/>
        <end position="301"/>
    </location>
</feature>
<dbReference type="InterPro" id="IPR009010">
    <property type="entry name" value="Asp_de-COase-like_dom_sf"/>
</dbReference>
<name>C8X5M1_DESRD</name>
<dbReference type="GO" id="GO:0046872">
    <property type="term" value="F:metal ion binding"/>
    <property type="evidence" value="ECO:0007669"/>
    <property type="project" value="UniProtKB-KW"/>
</dbReference>
<dbReference type="Pfam" id="PF02613">
    <property type="entry name" value="Nitrate_red_del"/>
    <property type="match status" value="1"/>
</dbReference>
<keyword evidence="3" id="KW-0500">Molybdenum</keyword>
<evidence type="ECO:0000256" key="3">
    <source>
        <dbReference type="ARBA" id="ARBA00022505"/>
    </source>
</evidence>
<dbReference type="InterPro" id="IPR050612">
    <property type="entry name" value="Prok_Mopterin_Oxidored"/>
</dbReference>
<dbReference type="Gene3D" id="3.40.50.740">
    <property type="match status" value="1"/>
</dbReference>
<dbReference type="SUPFAM" id="SSF89155">
    <property type="entry name" value="TorD-like"/>
    <property type="match status" value="1"/>
</dbReference>
<dbReference type="OrthoDB" id="9810782at2"/>
<dbReference type="InterPro" id="IPR020945">
    <property type="entry name" value="DMSO/NO3_reduct_chaperone"/>
</dbReference>
<keyword evidence="2" id="KW-0004">4Fe-4S</keyword>
<dbReference type="eggNOG" id="COG3381">
    <property type="taxonomic scope" value="Bacteria"/>
</dbReference>
<dbReference type="SUPFAM" id="SSF50692">
    <property type="entry name" value="ADC-like"/>
    <property type="match status" value="1"/>
</dbReference>
<evidence type="ECO:0000256" key="2">
    <source>
        <dbReference type="ARBA" id="ARBA00022485"/>
    </source>
</evidence>
<keyword evidence="6" id="KW-0560">Oxidoreductase</keyword>